<dbReference type="EMBL" id="JAVXZY010000001">
    <property type="protein sequence ID" value="MDT8997742.1"/>
    <property type="molecule type" value="Genomic_DNA"/>
</dbReference>
<dbReference type="SUPFAM" id="SSF47336">
    <property type="entry name" value="ACP-like"/>
    <property type="match status" value="1"/>
</dbReference>
<accession>A0ABU3P5A1</accession>
<evidence type="ECO:0000313" key="1">
    <source>
        <dbReference type="EMBL" id="MDT8997742.1"/>
    </source>
</evidence>
<sequence length="89" mass="9886">MLSANSIADRLAQFISLSFLERDEAELTAETPLLDLNILDSASLFDVVDFVRAEWAVHIPANEIHPENFASISRLDQLISRLLSTEATS</sequence>
<name>A0ABU3P5A1_9BURK</name>
<organism evidence="1 2">
    <name type="scientific">Roseateles aquae</name>
    <dbReference type="NCBI Taxonomy" id="3077235"/>
    <lineage>
        <taxon>Bacteria</taxon>
        <taxon>Pseudomonadati</taxon>
        <taxon>Pseudomonadota</taxon>
        <taxon>Betaproteobacteria</taxon>
        <taxon>Burkholderiales</taxon>
        <taxon>Sphaerotilaceae</taxon>
        <taxon>Roseateles</taxon>
    </lineage>
</organism>
<keyword evidence="2" id="KW-1185">Reference proteome</keyword>
<reference evidence="1" key="1">
    <citation type="submission" date="2023-09" db="EMBL/GenBank/DDBJ databases">
        <title>Paucibacter sp. APW11 Genome sequencing and assembly.</title>
        <authorList>
            <person name="Kim I."/>
        </authorList>
    </citation>
    <scope>NUCLEOTIDE SEQUENCE</scope>
    <source>
        <strain evidence="1">APW11</strain>
    </source>
</reference>
<gene>
    <name evidence="1" type="ORF">RQP53_00470</name>
</gene>
<dbReference type="RefSeq" id="WP_315647963.1">
    <property type="nucleotide sequence ID" value="NZ_JAVXZY010000001.1"/>
</dbReference>
<evidence type="ECO:0000313" key="2">
    <source>
        <dbReference type="Proteomes" id="UP001246372"/>
    </source>
</evidence>
<dbReference type="Gene3D" id="1.10.1200.10">
    <property type="entry name" value="ACP-like"/>
    <property type="match status" value="1"/>
</dbReference>
<comment type="caution">
    <text evidence="1">The sequence shown here is derived from an EMBL/GenBank/DDBJ whole genome shotgun (WGS) entry which is preliminary data.</text>
</comment>
<evidence type="ECO:0008006" key="3">
    <source>
        <dbReference type="Google" id="ProtNLM"/>
    </source>
</evidence>
<dbReference type="Proteomes" id="UP001246372">
    <property type="component" value="Unassembled WGS sequence"/>
</dbReference>
<protein>
    <recommendedName>
        <fullName evidence="3">Acyl carrier protein</fullName>
    </recommendedName>
</protein>
<proteinExistence type="predicted"/>
<dbReference type="InterPro" id="IPR036736">
    <property type="entry name" value="ACP-like_sf"/>
</dbReference>